<keyword evidence="3 4" id="KW-0732">Signal</keyword>
<dbReference type="AlphaFoldDB" id="A0A160FJ00"/>
<dbReference type="GO" id="GO:0042918">
    <property type="term" value="P:alkanesulfonate transmembrane transport"/>
    <property type="evidence" value="ECO:0007669"/>
    <property type="project" value="TreeGrafter"/>
</dbReference>
<evidence type="ECO:0000256" key="1">
    <source>
        <dbReference type="ARBA" id="ARBA00004418"/>
    </source>
</evidence>
<dbReference type="InterPro" id="IPR015168">
    <property type="entry name" value="SsuA/THI5"/>
</dbReference>
<dbReference type="GO" id="GO:0042597">
    <property type="term" value="C:periplasmic space"/>
    <property type="evidence" value="ECO:0007669"/>
    <property type="project" value="UniProtKB-SubCell"/>
</dbReference>
<reference evidence="6 7" key="1">
    <citation type="journal article" date="2016" name="Gene">
        <title>PacBio SMRT assembly of a complex multi-replicon genome reveals chlorocatechol degradative operon in a region of genome plasticity.</title>
        <authorList>
            <person name="Ricker N."/>
            <person name="Shen S.Y."/>
            <person name="Goordial J."/>
            <person name="Jin S."/>
            <person name="Fulthorpe R.R."/>
        </authorList>
    </citation>
    <scope>NUCLEOTIDE SEQUENCE [LARGE SCALE GENOMIC DNA]</scope>
    <source>
        <strain evidence="6 7">OLGA172</strain>
    </source>
</reference>
<protein>
    <submittedName>
        <fullName evidence="6">ABC transporter substrate-binding protein</fullName>
    </submittedName>
</protein>
<feature type="chain" id="PRO_5007813631" evidence="4">
    <location>
        <begin position="32"/>
        <end position="349"/>
    </location>
</feature>
<dbReference type="Pfam" id="PF09084">
    <property type="entry name" value="NMT1"/>
    <property type="match status" value="1"/>
</dbReference>
<organism evidence="6 7">
    <name type="scientific">Paraburkholderia phytofirmans OLGA172</name>
    <dbReference type="NCBI Taxonomy" id="1417228"/>
    <lineage>
        <taxon>Bacteria</taxon>
        <taxon>Pseudomonadati</taxon>
        <taxon>Pseudomonadota</taxon>
        <taxon>Betaproteobacteria</taxon>
        <taxon>Burkholderiales</taxon>
        <taxon>Burkholderiaceae</taxon>
        <taxon>Paraburkholderia</taxon>
    </lineage>
</organism>
<dbReference type="EMBL" id="CP014578">
    <property type="protein sequence ID" value="ANB71876.1"/>
    <property type="molecule type" value="Genomic_DNA"/>
</dbReference>
<evidence type="ECO:0000256" key="4">
    <source>
        <dbReference type="SAM" id="SignalP"/>
    </source>
</evidence>
<dbReference type="OrthoDB" id="9806288at2"/>
<dbReference type="RefSeq" id="WP_063495330.1">
    <property type="nucleotide sequence ID" value="NZ_CP014578.1"/>
</dbReference>
<evidence type="ECO:0000313" key="7">
    <source>
        <dbReference type="Proteomes" id="UP000076852"/>
    </source>
</evidence>
<comment type="subcellular location">
    <subcellularLocation>
        <location evidence="1">Periplasm</location>
    </subcellularLocation>
</comment>
<proteinExistence type="inferred from homology"/>
<dbReference type="STRING" id="1804984.AYM40_05435"/>
<dbReference type="PANTHER" id="PTHR30024:SF47">
    <property type="entry name" value="TAURINE-BINDING PERIPLASMIC PROTEIN"/>
    <property type="match status" value="1"/>
</dbReference>
<evidence type="ECO:0000259" key="5">
    <source>
        <dbReference type="Pfam" id="PF09084"/>
    </source>
</evidence>
<evidence type="ECO:0000256" key="2">
    <source>
        <dbReference type="ARBA" id="ARBA00010742"/>
    </source>
</evidence>
<feature type="signal peptide" evidence="4">
    <location>
        <begin position="1"/>
        <end position="31"/>
    </location>
</feature>
<evidence type="ECO:0000313" key="6">
    <source>
        <dbReference type="EMBL" id="ANB71876.1"/>
    </source>
</evidence>
<feature type="domain" description="SsuA/THI5-like" evidence="5">
    <location>
        <begin position="52"/>
        <end position="264"/>
    </location>
</feature>
<keyword evidence="7" id="KW-1185">Reference proteome</keyword>
<sequence length="349" mass="36692">MPTHWMRRIAGTCATLIALIVPAALPGVALAKDTPEKPTLTMAVGGLPGLYYLPVLAAQQLGYFKDEGLDVTLEDFAGGSKALEAVVGGSADVGAGAFEHTLFMQAKGQHYRAFVLMGRAPQIVVAVLKSKADQIKTLADFKGAKVGVSAPGSSTDLVLTVALRKAGVQRNEISAIGVGSGATVLAAVSGGQIDALSNVDPMMTKLTRSGAIKVLVDTRTVKGTQEVFGGTMPAATLYASETFIQKYPKTTQALANAIVRADHWLQTASDADLLKMVPPAYLLNDSALYVEAFHNVRDAYSPDGLMPADGPATSLRALSSFDNRLDPKKIDLNATYTNDFARKAAAQLK</sequence>
<dbReference type="Proteomes" id="UP000076852">
    <property type="component" value="Chromosome 1"/>
</dbReference>
<dbReference type="KEGG" id="buz:AYM40_05435"/>
<name>A0A160FJ00_9BURK</name>
<dbReference type="PANTHER" id="PTHR30024">
    <property type="entry name" value="ALIPHATIC SULFONATES-BINDING PROTEIN-RELATED"/>
    <property type="match status" value="1"/>
</dbReference>
<accession>A0A160FJ00</accession>
<dbReference type="Gene3D" id="3.40.190.10">
    <property type="entry name" value="Periplasmic binding protein-like II"/>
    <property type="match status" value="2"/>
</dbReference>
<gene>
    <name evidence="6" type="ORF">AYM40_05435</name>
</gene>
<evidence type="ECO:0000256" key="3">
    <source>
        <dbReference type="ARBA" id="ARBA00022729"/>
    </source>
</evidence>
<dbReference type="SUPFAM" id="SSF53850">
    <property type="entry name" value="Periplasmic binding protein-like II"/>
    <property type="match status" value="1"/>
</dbReference>
<comment type="similarity">
    <text evidence="2">Belongs to the bacterial solute-binding protein SsuA/TauA family.</text>
</comment>